<proteinExistence type="predicted"/>
<dbReference type="Gene3D" id="3.30.70.2390">
    <property type="match status" value="1"/>
</dbReference>
<keyword evidence="1" id="KW-0472">Membrane</keyword>
<evidence type="ECO:0000259" key="2">
    <source>
        <dbReference type="Pfam" id="PF13399"/>
    </source>
</evidence>
<name>A0A365YDJ2_9MICC</name>
<gene>
    <name evidence="3" type="ORF">C1H84_13225</name>
</gene>
<evidence type="ECO:0000313" key="4">
    <source>
        <dbReference type="Proteomes" id="UP000252167"/>
    </source>
</evidence>
<accession>A0A365YDJ2</accession>
<comment type="caution">
    <text evidence="3">The sequence shown here is derived from an EMBL/GenBank/DDBJ whole genome shotgun (WGS) entry which is preliminary data.</text>
</comment>
<organism evidence="3 4">
    <name type="scientific">Glutamicibacter soli</name>
    <dbReference type="NCBI Taxonomy" id="453836"/>
    <lineage>
        <taxon>Bacteria</taxon>
        <taxon>Bacillati</taxon>
        <taxon>Actinomycetota</taxon>
        <taxon>Actinomycetes</taxon>
        <taxon>Micrococcales</taxon>
        <taxon>Micrococcaceae</taxon>
        <taxon>Glutamicibacter</taxon>
    </lineage>
</organism>
<evidence type="ECO:0000256" key="1">
    <source>
        <dbReference type="SAM" id="Phobius"/>
    </source>
</evidence>
<reference evidence="3 4" key="1">
    <citation type="submission" date="2018-01" db="EMBL/GenBank/DDBJ databases">
        <title>Glutamicibacter soli strain NHPC-3 Whole genome sequence and assembly.</title>
        <authorList>
            <person name="Choudhury P."/>
            <person name="Gupta D."/>
            <person name="Sengupta K."/>
            <person name="Jawed A."/>
            <person name="Sultana N."/>
            <person name="Saha P."/>
        </authorList>
    </citation>
    <scope>NUCLEOTIDE SEQUENCE [LARGE SCALE GENOMIC DNA]</scope>
    <source>
        <strain evidence="3 4">NHPC-3</strain>
    </source>
</reference>
<dbReference type="AlphaFoldDB" id="A0A365YDJ2"/>
<feature type="transmembrane region" description="Helical" evidence="1">
    <location>
        <begin position="40"/>
        <end position="64"/>
    </location>
</feature>
<dbReference type="Pfam" id="PF13399">
    <property type="entry name" value="LytR_C"/>
    <property type="match status" value="1"/>
</dbReference>
<protein>
    <recommendedName>
        <fullName evidence="2">LytR/CpsA/Psr regulator C-terminal domain-containing protein</fullName>
    </recommendedName>
</protein>
<dbReference type="EMBL" id="POAF01000006">
    <property type="protein sequence ID" value="RBM00084.1"/>
    <property type="molecule type" value="Genomic_DNA"/>
</dbReference>
<sequence length="209" mass="22485">MMHEREDPATLRGAHIVGERELSFVSNAQAKRDARKRQNVIFSIMAIMVLVAFIAATLAFTGVLKIGGAPTAVQADDQPAEQIANPACPTASFSYQDPASFKVRVLNTTTNSGLAGRTAEALKERGFQISATTSGLDRYEDKVAVVLAGPKGYAQALTIQRQVPGSEFVYDEMMYGTEVDLALGTGFENLVKDRKLNTAPGTLECIAQQ</sequence>
<keyword evidence="4" id="KW-1185">Reference proteome</keyword>
<dbReference type="InterPro" id="IPR027381">
    <property type="entry name" value="LytR/CpsA/Psr_C"/>
</dbReference>
<dbReference type="RefSeq" id="WP_113607617.1">
    <property type="nucleotide sequence ID" value="NZ_POAF01000006.1"/>
</dbReference>
<keyword evidence="1" id="KW-0812">Transmembrane</keyword>
<dbReference type="Proteomes" id="UP000252167">
    <property type="component" value="Unassembled WGS sequence"/>
</dbReference>
<evidence type="ECO:0000313" key="3">
    <source>
        <dbReference type="EMBL" id="RBM00084.1"/>
    </source>
</evidence>
<keyword evidence="1" id="KW-1133">Transmembrane helix</keyword>
<feature type="domain" description="LytR/CpsA/Psr regulator C-terminal" evidence="2">
    <location>
        <begin position="101"/>
        <end position="187"/>
    </location>
</feature>